<sequence length="69" mass="7143">MPLHVDAHSEALHTSGAVSCTTGAFIASAELAGRSGAMTDAMRALIYGVSNLDLIIANYIMPPISLLIT</sequence>
<feature type="transmembrane region" description="Helical" evidence="1">
    <location>
        <begin position="12"/>
        <end position="32"/>
    </location>
</feature>
<organism evidence="3">
    <name type="scientific">Ralstonia solanacearum</name>
    <name type="common">Pseudomonas solanacearum</name>
    <dbReference type="NCBI Taxonomy" id="305"/>
    <lineage>
        <taxon>Bacteria</taxon>
        <taxon>Pseudomonadati</taxon>
        <taxon>Pseudomonadota</taxon>
        <taxon>Betaproteobacteria</taxon>
        <taxon>Burkholderiales</taxon>
        <taxon>Burkholderiaceae</taxon>
        <taxon>Ralstonia</taxon>
        <taxon>Ralstonia solanacearum species complex</taxon>
    </lineage>
</organism>
<evidence type="ECO:0000313" key="3">
    <source>
        <dbReference type="EMBL" id="CUV40575.1"/>
    </source>
</evidence>
<reference evidence="3" key="1">
    <citation type="submission" date="2015-10" db="EMBL/GenBank/DDBJ databases">
        <authorList>
            <person name="Gilbert D.G."/>
        </authorList>
    </citation>
    <scope>NUCLEOTIDE SEQUENCE</scope>
    <source>
        <strain evidence="3">Phyl III-seqv23</strain>
    </source>
</reference>
<proteinExistence type="predicted"/>
<evidence type="ECO:0000313" key="2">
    <source>
        <dbReference type="EMBL" id="CUV33295.1"/>
    </source>
</evidence>
<dbReference type="AlphaFoldDB" id="A0A0S4W170"/>
<dbReference type="EMBL" id="LN899826">
    <property type="protein sequence ID" value="CUV40575.1"/>
    <property type="molecule type" value="Genomic_DNA"/>
</dbReference>
<keyword evidence="1" id="KW-0472">Membrane</keyword>
<dbReference type="EMBL" id="LN899822">
    <property type="protein sequence ID" value="CUV60971.1"/>
    <property type="molecule type" value="Genomic_DNA"/>
</dbReference>
<dbReference type="EMBL" id="LN899825">
    <property type="protein sequence ID" value="CUV33295.1"/>
    <property type="molecule type" value="Genomic_DNA"/>
</dbReference>
<accession>A0A0S4W170</accession>
<evidence type="ECO:0000313" key="4">
    <source>
        <dbReference type="EMBL" id="CUV60971.1"/>
    </source>
</evidence>
<keyword evidence="1" id="KW-1133">Transmembrane helix</keyword>
<protein>
    <submittedName>
        <fullName evidence="3">Uncharacterized protein</fullName>
    </submittedName>
</protein>
<evidence type="ECO:0000256" key="1">
    <source>
        <dbReference type="SAM" id="Phobius"/>
    </source>
</evidence>
<name>A0A0S4W170_RALSL</name>
<keyword evidence="1" id="KW-0812">Transmembrane</keyword>
<gene>
    <name evidence="4" type="ORF">RD1301_v1_1230015</name>
    <name evidence="2" type="ORF">TD1301_v1_350014</name>
    <name evidence="3" type="ORF">TF3108_v1_520014</name>
</gene>
<feature type="transmembrane region" description="Helical" evidence="1">
    <location>
        <begin position="44"/>
        <end position="61"/>
    </location>
</feature>